<dbReference type="InterPro" id="IPR058240">
    <property type="entry name" value="rSAM_sf"/>
</dbReference>
<keyword evidence="2" id="KW-0408">Iron</keyword>
<gene>
    <name evidence="5" type="ORF">FXF47_03135</name>
</gene>
<keyword evidence="6" id="KW-1185">Reference proteome</keyword>
<reference evidence="5" key="1">
    <citation type="submission" date="2019-08" db="EMBL/GenBank/DDBJ databases">
        <title>Genomic characterization of a novel candidate phylum (ARYD3) from a high temperature, high salinity tertiary oil reservoir in north central Oklahoma, USA.</title>
        <authorList>
            <person name="Youssef N.H."/>
            <person name="Yadav A."/>
            <person name="Elshahed M.S."/>
        </authorList>
    </citation>
    <scope>NUCLEOTIDE SEQUENCE [LARGE SCALE GENOMIC DNA]</scope>
    <source>
        <strain evidence="5">ARYD3</strain>
    </source>
</reference>
<evidence type="ECO:0000313" key="6">
    <source>
        <dbReference type="Proteomes" id="UP000324143"/>
    </source>
</evidence>
<dbReference type="InterPro" id="IPR040086">
    <property type="entry name" value="MJ0683-like"/>
</dbReference>
<dbReference type="Proteomes" id="UP000324143">
    <property type="component" value="Unassembled WGS sequence"/>
</dbReference>
<evidence type="ECO:0000259" key="4">
    <source>
        <dbReference type="Pfam" id="PF04055"/>
    </source>
</evidence>
<name>A0A5D0MCW7_9BACT</name>
<evidence type="ECO:0000256" key="1">
    <source>
        <dbReference type="ARBA" id="ARBA00022723"/>
    </source>
</evidence>
<dbReference type="PANTHER" id="PTHR43432">
    <property type="entry name" value="SLR0285 PROTEIN"/>
    <property type="match status" value="1"/>
</dbReference>
<dbReference type="EMBL" id="VSIX01000032">
    <property type="protein sequence ID" value="TYB31604.1"/>
    <property type="molecule type" value="Genomic_DNA"/>
</dbReference>
<evidence type="ECO:0000256" key="3">
    <source>
        <dbReference type="ARBA" id="ARBA00023014"/>
    </source>
</evidence>
<dbReference type="GO" id="GO:0046872">
    <property type="term" value="F:metal ion binding"/>
    <property type="evidence" value="ECO:0007669"/>
    <property type="project" value="UniProtKB-KW"/>
</dbReference>
<dbReference type="GO" id="GO:0051536">
    <property type="term" value="F:iron-sulfur cluster binding"/>
    <property type="evidence" value="ECO:0007669"/>
    <property type="project" value="UniProtKB-KW"/>
</dbReference>
<dbReference type="Gene3D" id="3.80.30.30">
    <property type="match status" value="1"/>
</dbReference>
<dbReference type="AlphaFoldDB" id="A0A5D0MCW7"/>
<dbReference type="SFLD" id="SFLDS00029">
    <property type="entry name" value="Radical_SAM"/>
    <property type="match status" value="1"/>
</dbReference>
<feature type="domain" description="Radical SAM core" evidence="4">
    <location>
        <begin position="28"/>
        <end position="192"/>
    </location>
</feature>
<dbReference type="GO" id="GO:0003824">
    <property type="term" value="F:catalytic activity"/>
    <property type="evidence" value="ECO:0007669"/>
    <property type="project" value="InterPro"/>
</dbReference>
<dbReference type="SUPFAM" id="SSF102114">
    <property type="entry name" value="Radical SAM enzymes"/>
    <property type="match status" value="1"/>
</dbReference>
<evidence type="ECO:0000313" key="5">
    <source>
        <dbReference type="EMBL" id="TYB31604.1"/>
    </source>
</evidence>
<dbReference type="PANTHER" id="PTHR43432:SF3">
    <property type="entry name" value="SLR0285 PROTEIN"/>
    <property type="match status" value="1"/>
</dbReference>
<proteinExistence type="predicted"/>
<keyword evidence="3" id="KW-0411">Iron-sulfur</keyword>
<protein>
    <submittedName>
        <fullName evidence="5">Radical SAM protein</fullName>
    </submittedName>
</protein>
<sequence length="272" mass="32296">MSNKKIEYNNVNNIIYEKKINGSKYNIINHYKGCFYGCTYCNAKIPFNTVYTDHKWGEVVEVRNSSLEKFEKRISKLNNKNFYLSSLTDPYNPVEKNEKLTQKILKILSQQKIESITIKSKSPLLLRDLKLFKKFDNLNIIIPIFSNNSNIHEILENKSPAKHKRFNTIKKLRKKNIPVSLNIFPYLPEITPVEELIDEFSSFTKNFQLVPPNWKANSIKKSLFDFIRKIEPELLIRYHTIYFKNGEYKSFIEKEAERLKERFKINIKILDN</sequence>
<comment type="caution">
    <text evidence="5">The sequence shown here is derived from an EMBL/GenBank/DDBJ whole genome shotgun (WGS) entry which is preliminary data.</text>
</comment>
<evidence type="ECO:0000256" key="2">
    <source>
        <dbReference type="ARBA" id="ARBA00023004"/>
    </source>
</evidence>
<dbReference type="SFLD" id="SFLDG01084">
    <property type="entry name" value="Uncharacterised_Radical_SAM_Su"/>
    <property type="match status" value="1"/>
</dbReference>
<keyword evidence="1" id="KW-0479">Metal-binding</keyword>
<accession>A0A5D0MCW7</accession>
<dbReference type="InterPro" id="IPR007197">
    <property type="entry name" value="rSAM"/>
</dbReference>
<organism evidence="5 6">
    <name type="scientific">Candidatus Mcinerneyibacterium aminivorans</name>
    <dbReference type="NCBI Taxonomy" id="2703815"/>
    <lineage>
        <taxon>Bacteria</taxon>
        <taxon>Candidatus Macinerneyibacteriota</taxon>
        <taxon>Candidatus Mcinerneyibacteria</taxon>
        <taxon>Candidatus Mcinerneyibacteriales</taxon>
        <taxon>Candidatus Mcinerneyibacteriaceae</taxon>
        <taxon>Candidatus Mcinerneyibacterium</taxon>
    </lineage>
</organism>
<dbReference type="Pfam" id="PF04055">
    <property type="entry name" value="Radical_SAM"/>
    <property type="match status" value="1"/>
</dbReference>